<evidence type="ECO:0000256" key="1">
    <source>
        <dbReference type="SAM" id="Phobius"/>
    </source>
</evidence>
<evidence type="ECO:0000259" key="2">
    <source>
        <dbReference type="Pfam" id="PF00534"/>
    </source>
</evidence>
<dbReference type="Pfam" id="PF00534">
    <property type="entry name" value="Glycos_transf_1"/>
    <property type="match status" value="1"/>
</dbReference>
<dbReference type="SUPFAM" id="SSF53756">
    <property type="entry name" value="UDP-Glycosyltransferase/glycogen phosphorylase"/>
    <property type="match status" value="1"/>
</dbReference>
<dbReference type="RefSeq" id="WP_262409977.1">
    <property type="nucleotide sequence ID" value="NZ_BJWR01000201.1"/>
</dbReference>
<dbReference type="InterPro" id="IPR001296">
    <property type="entry name" value="Glyco_trans_1"/>
</dbReference>
<dbReference type="GO" id="GO:0016757">
    <property type="term" value="F:glycosyltransferase activity"/>
    <property type="evidence" value="ECO:0007669"/>
    <property type="project" value="InterPro"/>
</dbReference>
<dbReference type="PANTHER" id="PTHR12526:SF630">
    <property type="entry name" value="GLYCOSYLTRANSFERASE"/>
    <property type="match status" value="1"/>
</dbReference>
<dbReference type="EMBL" id="LC494336">
    <property type="protein sequence ID" value="BBM62788.1"/>
    <property type="molecule type" value="Genomic_DNA"/>
</dbReference>
<dbReference type="AlphaFoldDB" id="A0A5A4U8L4"/>
<keyword evidence="1" id="KW-1133">Transmembrane helix</keyword>
<protein>
    <submittedName>
        <fullName evidence="3">Predicted glycosyltransferase family 4</fullName>
    </submittedName>
</protein>
<sequence length="345" mass="39784">MKEKNIAIVIYDAYGYAGTENVANFMSECFSTKHNVTIFSLEGSGKTFYPFQNVIKIITLSGFRFKLFRLMNLIKKKKYDAVFVISMGKLSILYSLYSFLTGVTSRSFACEHIALSSFSKPIKILKFIFLRRFERVIVLTKTDEIKYINHKVRAVHIPNPLNYNQFMRNTRSHIYLAVGRLEQQKGFDRLLKIWSIFYKNNDSAKLFIAGEGSQKNKLHCLCRELQLSQSVTFLGKVDNIDSYYKKADVLLMTSYYEGMPLVLLEAKSWSLPVIAYDCPTGPREIIANDIDGYLIPDNDHELFISKMIELDSNDNLYYELCNNTAITSRSFNSDATCKKWNSLIE</sequence>
<dbReference type="PANTHER" id="PTHR12526">
    <property type="entry name" value="GLYCOSYLTRANSFERASE"/>
    <property type="match status" value="1"/>
</dbReference>
<keyword evidence="1" id="KW-0472">Membrane</keyword>
<proteinExistence type="predicted"/>
<organism evidence="3">
    <name type="scientific">Escherichia albertii</name>
    <dbReference type="NCBI Taxonomy" id="208962"/>
    <lineage>
        <taxon>Bacteria</taxon>
        <taxon>Pseudomonadati</taxon>
        <taxon>Pseudomonadota</taxon>
        <taxon>Gammaproteobacteria</taxon>
        <taxon>Enterobacterales</taxon>
        <taxon>Enterobacteriaceae</taxon>
        <taxon>Escherichia</taxon>
    </lineage>
</organism>
<dbReference type="GO" id="GO:1901135">
    <property type="term" value="P:carbohydrate derivative metabolic process"/>
    <property type="evidence" value="ECO:0007669"/>
    <property type="project" value="UniProtKB-ARBA"/>
</dbReference>
<keyword evidence="1" id="KW-0812">Transmembrane</keyword>
<keyword evidence="3" id="KW-0808">Transferase</keyword>
<feature type="transmembrane region" description="Helical" evidence="1">
    <location>
        <begin position="79"/>
        <end position="100"/>
    </location>
</feature>
<accession>A0A5A4U8L4</accession>
<reference evidence="3" key="1">
    <citation type="submission" date="2019-07" db="EMBL/GenBank/DDBJ databases">
        <title>Overview of O-antigen diversity of Escherichia albertii, an emerging enteropathogen; genetic structure, serology, and development of O-genotyping method.</title>
        <authorList>
            <person name="Ooka T."/>
            <person name="Seto K."/>
            <person name="Ogura Y."/>
            <person name="Iguchi A."/>
            <person name="Imura N."/>
            <person name="Honda M."/>
            <person name="Etoh Y."/>
            <person name="Ikeda T."/>
            <person name="Sugitani W."/>
            <person name="Konno T."/>
            <person name="Kawano K."/>
            <person name="Kudo Y."/>
            <person name="Murakami K."/>
            <person name="Hayashi T."/>
            <person name="Nishi J."/>
        </authorList>
    </citation>
    <scope>NUCLEOTIDE SEQUENCE</scope>
    <source>
        <strain evidence="3">HIPH12338</strain>
    </source>
</reference>
<feature type="domain" description="Glycosyl transferase family 1" evidence="2">
    <location>
        <begin position="168"/>
        <end position="321"/>
    </location>
</feature>
<dbReference type="Gene3D" id="3.40.50.2000">
    <property type="entry name" value="Glycogen Phosphorylase B"/>
    <property type="match status" value="2"/>
</dbReference>
<evidence type="ECO:0000313" key="3">
    <source>
        <dbReference type="EMBL" id="BBM62788.1"/>
    </source>
</evidence>
<name>A0A5A4U8L4_ESCAL</name>